<accession>A0A955RII9</accession>
<dbReference type="AlphaFoldDB" id="A0A955RII9"/>
<feature type="domain" description="DUF218" evidence="2">
    <location>
        <begin position="2"/>
        <end position="136"/>
    </location>
</feature>
<evidence type="ECO:0000313" key="3">
    <source>
        <dbReference type="EMBL" id="MCA9382931.1"/>
    </source>
</evidence>
<evidence type="ECO:0000313" key="4">
    <source>
        <dbReference type="Proteomes" id="UP000783287"/>
    </source>
</evidence>
<dbReference type="InterPro" id="IPR003848">
    <property type="entry name" value="DUF218"/>
</dbReference>
<sequence length="205" mass="23440">MDAILVLGKAMYKTGIPDWILESRLSKCIEVLALYPDAQLILSGGKSHIIDSNSAKSEAEDMLNYLKGKFPDKIINRDIQLETESNSTIDQIIRLKLNFLSRNKFTKIALITDEIHMPRAFETIKHILGPDYSVEAHPAEVKIGGVWRKKIEEYERGNFEITKTTRFNKIKPGDHQEWSRLNKEFTSKPQAEKEAILSNKAPFPQ</sequence>
<dbReference type="PANTHER" id="PTHR30336">
    <property type="entry name" value="INNER MEMBRANE PROTEIN, PROBABLE PERMEASE"/>
    <property type="match status" value="1"/>
</dbReference>
<dbReference type="Proteomes" id="UP000783287">
    <property type="component" value="Unassembled WGS sequence"/>
</dbReference>
<feature type="compositionally biased region" description="Basic and acidic residues" evidence="1">
    <location>
        <begin position="185"/>
        <end position="195"/>
    </location>
</feature>
<evidence type="ECO:0000256" key="1">
    <source>
        <dbReference type="SAM" id="MobiDB-lite"/>
    </source>
</evidence>
<organism evidence="3 4">
    <name type="scientific">Candidatus Dojkabacteria bacterium</name>
    <dbReference type="NCBI Taxonomy" id="2099670"/>
    <lineage>
        <taxon>Bacteria</taxon>
        <taxon>Candidatus Dojkabacteria</taxon>
    </lineage>
</organism>
<dbReference type="CDD" id="cd06259">
    <property type="entry name" value="YdcF-like"/>
    <property type="match status" value="1"/>
</dbReference>
<evidence type="ECO:0000259" key="2">
    <source>
        <dbReference type="Pfam" id="PF02698"/>
    </source>
</evidence>
<dbReference type="Gene3D" id="3.40.50.620">
    <property type="entry name" value="HUPs"/>
    <property type="match status" value="1"/>
</dbReference>
<dbReference type="EMBL" id="JAGQLK010000013">
    <property type="protein sequence ID" value="MCA9382931.1"/>
    <property type="molecule type" value="Genomic_DNA"/>
</dbReference>
<name>A0A955RII9_9BACT</name>
<gene>
    <name evidence="3" type="ORF">KC909_01060</name>
</gene>
<dbReference type="Pfam" id="PF02698">
    <property type="entry name" value="DUF218"/>
    <property type="match status" value="1"/>
</dbReference>
<reference evidence="3" key="2">
    <citation type="journal article" date="2021" name="Microbiome">
        <title>Successional dynamics and alternative stable states in a saline activated sludge microbial community over 9 years.</title>
        <authorList>
            <person name="Wang Y."/>
            <person name="Ye J."/>
            <person name="Ju F."/>
            <person name="Liu L."/>
            <person name="Boyd J.A."/>
            <person name="Deng Y."/>
            <person name="Parks D.H."/>
            <person name="Jiang X."/>
            <person name="Yin X."/>
            <person name="Woodcroft B.J."/>
            <person name="Tyson G.W."/>
            <person name="Hugenholtz P."/>
            <person name="Polz M.F."/>
            <person name="Zhang T."/>
        </authorList>
    </citation>
    <scope>NUCLEOTIDE SEQUENCE</scope>
    <source>
        <strain evidence="3">HKST-UBA14</strain>
    </source>
</reference>
<reference evidence="3" key="1">
    <citation type="submission" date="2020-04" db="EMBL/GenBank/DDBJ databases">
        <authorList>
            <person name="Zhang T."/>
        </authorList>
    </citation>
    <scope>NUCLEOTIDE SEQUENCE</scope>
    <source>
        <strain evidence="3">HKST-UBA14</strain>
    </source>
</reference>
<protein>
    <submittedName>
        <fullName evidence="3">YdcF family protein</fullName>
    </submittedName>
</protein>
<comment type="caution">
    <text evidence="3">The sequence shown here is derived from an EMBL/GenBank/DDBJ whole genome shotgun (WGS) entry which is preliminary data.</text>
</comment>
<dbReference type="InterPro" id="IPR051599">
    <property type="entry name" value="Cell_Envelope_Assoc"/>
</dbReference>
<feature type="region of interest" description="Disordered" evidence="1">
    <location>
        <begin position="185"/>
        <end position="205"/>
    </location>
</feature>
<dbReference type="PANTHER" id="PTHR30336:SF20">
    <property type="entry name" value="DUF218 DOMAIN-CONTAINING PROTEIN"/>
    <property type="match status" value="1"/>
</dbReference>
<dbReference type="InterPro" id="IPR014729">
    <property type="entry name" value="Rossmann-like_a/b/a_fold"/>
</dbReference>
<dbReference type="GO" id="GO:0005886">
    <property type="term" value="C:plasma membrane"/>
    <property type="evidence" value="ECO:0007669"/>
    <property type="project" value="TreeGrafter"/>
</dbReference>
<proteinExistence type="predicted"/>